<dbReference type="RefSeq" id="WP_047977626.1">
    <property type="nucleotide sequence ID" value="NZ_JWIZ01000070.1"/>
</dbReference>
<keyword evidence="1 2" id="KW-0238">DNA-binding</keyword>
<keyword evidence="2" id="KW-0227">DNA damage</keyword>
<keyword evidence="2" id="KW-0234">DNA repair</keyword>
<evidence type="ECO:0000313" key="6">
    <source>
        <dbReference type="Proteomes" id="UP000036270"/>
    </source>
</evidence>
<evidence type="ECO:0000256" key="2">
    <source>
        <dbReference type="HAMAP-Rule" id="MF_00984"/>
    </source>
</evidence>
<evidence type="ECO:0000256" key="3">
    <source>
        <dbReference type="PIRNR" id="PIRNR002070"/>
    </source>
</evidence>
<dbReference type="Proteomes" id="UP000036270">
    <property type="component" value="Unassembled WGS sequence"/>
</dbReference>
<dbReference type="InterPro" id="IPR011344">
    <property type="entry name" value="ssDNA-bd"/>
</dbReference>
<reference evidence="5 6" key="1">
    <citation type="submission" date="2014-12" db="EMBL/GenBank/DDBJ databases">
        <title>Reclassification of Actinobacillus muris as Muribacter muris.</title>
        <authorList>
            <person name="Christensen H."/>
            <person name="Nicklas W."/>
            <person name="Bisgaard M."/>
        </authorList>
    </citation>
    <scope>NUCLEOTIDE SEQUENCE [LARGE SCALE GENOMIC DNA]</scope>
    <source>
        <strain evidence="5 6">Ackerman80-443D</strain>
    </source>
</reference>
<keyword evidence="6" id="KW-1185">Reference proteome</keyword>
<dbReference type="GO" id="GO:0006310">
    <property type="term" value="P:DNA recombination"/>
    <property type="evidence" value="ECO:0007669"/>
    <property type="project" value="UniProtKB-UniRule"/>
</dbReference>
<dbReference type="Gene3D" id="2.40.50.140">
    <property type="entry name" value="Nucleic acid-binding proteins"/>
    <property type="match status" value="1"/>
</dbReference>
<keyword evidence="2" id="KW-0233">DNA recombination</keyword>
<dbReference type="CDD" id="cd04496">
    <property type="entry name" value="SSB_OBF"/>
    <property type="match status" value="1"/>
</dbReference>
<dbReference type="InterPro" id="IPR000424">
    <property type="entry name" value="Primosome_PriB/ssb"/>
</dbReference>
<dbReference type="PANTHER" id="PTHR10302:SF27">
    <property type="entry name" value="SINGLE-STRANDED DNA-BINDING PROTEIN"/>
    <property type="match status" value="1"/>
</dbReference>
<dbReference type="PANTHER" id="PTHR10302">
    <property type="entry name" value="SINGLE-STRANDED DNA-BINDING PROTEIN"/>
    <property type="match status" value="1"/>
</dbReference>
<evidence type="ECO:0000313" key="5">
    <source>
        <dbReference type="EMBL" id="KMK50766.1"/>
    </source>
</evidence>
<dbReference type="HAMAP" id="MF_00984">
    <property type="entry name" value="SSB"/>
    <property type="match status" value="1"/>
</dbReference>
<dbReference type="EMBL" id="JWIZ01000070">
    <property type="protein sequence ID" value="KMK50766.1"/>
    <property type="molecule type" value="Genomic_DNA"/>
</dbReference>
<sequence>MAGVNKVIIVGNLGADPEMRTMPNGDAVANISVATSEVWNDKNTGERREVTEWHRIVFFRRNAEVAGQYLRKGSKVYVEGKLKTRKWQDQNGQDRYTTEIQGDMLQMLDSRNQGGDFGGNQNWGGSASTTQYNQASGYQDNYSQSYSPSPAAAKPTPQPKPAAAEPPMADFDDDIPF</sequence>
<proteinExistence type="inferred from homology"/>
<comment type="subunit">
    <text evidence="2">Homotetramer.</text>
</comment>
<keyword evidence="2" id="KW-0235">DNA replication</keyword>
<feature type="region of interest" description="Disordered" evidence="4">
    <location>
        <begin position="109"/>
        <end position="177"/>
    </location>
</feature>
<dbReference type="Pfam" id="PF00436">
    <property type="entry name" value="SSB"/>
    <property type="match status" value="1"/>
</dbReference>
<protein>
    <recommendedName>
        <fullName evidence="2 3">Single-stranded DNA-binding protein</fullName>
        <shortName evidence="2">SSB</shortName>
    </recommendedName>
</protein>
<gene>
    <name evidence="5" type="ORF">RO21_09905</name>
</gene>
<name>A0A0J5P3F7_9PAST</name>
<dbReference type="GO" id="GO:0006260">
    <property type="term" value="P:DNA replication"/>
    <property type="evidence" value="ECO:0007669"/>
    <property type="project" value="UniProtKB-UniRule"/>
</dbReference>
<dbReference type="AlphaFoldDB" id="A0A0J5P3F7"/>
<feature type="short sequence motif" description="Important for interaction with partner proteins" evidence="2">
    <location>
        <begin position="172"/>
        <end position="177"/>
    </location>
</feature>
<dbReference type="PIRSF" id="PIRSF002070">
    <property type="entry name" value="SSB"/>
    <property type="match status" value="1"/>
</dbReference>
<dbReference type="SUPFAM" id="SSF50249">
    <property type="entry name" value="Nucleic acid-binding proteins"/>
    <property type="match status" value="1"/>
</dbReference>
<feature type="compositionally biased region" description="Low complexity" evidence="4">
    <location>
        <begin position="148"/>
        <end position="169"/>
    </location>
</feature>
<dbReference type="GO" id="GO:0006281">
    <property type="term" value="P:DNA repair"/>
    <property type="evidence" value="ECO:0007669"/>
    <property type="project" value="UniProtKB-UniRule"/>
</dbReference>
<feature type="compositionally biased region" description="Polar residues" evidence="4">
    <location>
        <begin position="126"/>
        <end position="147"/>
    </location>
</feature>
<dbReference type="InterPro" id="IPR012340">
    <property type="entry name" value="NA-bd_OB-fold"/>
</dbReference>
<dbReference type="PROSITE" id="PS50935">
    <property type="entry name" value="SSB"/>
    <property type="match status" value="1"/>
</dbReference>
<dbReference type="NCBIfam" id="TIGR00621">
    <property type="entry name" value="ssb"/>
    <property type="match status" value="1"/>
</dbReference>
<dbReference type="GO" id="GO:0003697">
    <property type="term" value="F:single-stranded DNA binding"/>
    <property type="evidence" value="ECO:0007669"/>
    <property type="project" value="UniProtKB-UniRule"/>
</dbReference>
<comment type="function">
    <text evidence="2">Plays an important role in DNA replication, recombination and repair. Binds to ssDNA and to an array of partner proteins to recruit them to their sites of action during DNA metabolism.</text>
</comment>
<comment type="caution">
    <text evidence="2">Lacks conserved residue(s) required for the propagation of feature annotation.</text>
</comment>
<evidence type="ECO:0000256" key="1">
    <source>
        <dbReference type="ARBA" id="ARBA00023125"/>
    </source>
</evidence>
<dbReference type="PATRIC" id="fig|67855.3.peg.2098"/>
<dbReference type="GO" id="GO:0009295">
    <property type="term" value="C:nucleoid"/>
    <property type="evidence" value="ECO:0007669"/>
    <property type="project" value="TreeGrafter"/>
</dbReference>
<dbReference type="STRING" id="67855.RO21_09905"/>
<organism evidence="5 6">
    <name type="scientific">Muribacter muris</name>
    <dbReference type="NCBI Taxonomy" id="67855"/>
    <lineage>
        <taxon>Bacteria</taxon>
        <taxon>Pseudomonadati</taxon>
        <taxon>Pseudomonadota</taxon>
        <taxon>Gammaproteobacteria</taxon>
        <taxon>Pasteurellales</taxon>
        <taxon>Pasteurellaceae</taxon>
        <taxon>Muribacter</taxon>
    </lineage>
</organism>
<comment type="caution">
    <text evidence="5">The sequence shown here is derived from an EMBL/GenBank/DDBJ whole genome shotgun (WGS) entry which is preliminary data.</text>
</comment>
<evidence type="ECO:0000256" key="4">
    <source>
        <dbReference type="SAM" id="MobiDB-lite"/>
    </source>
</evidence>
<accession>A0A0J5P3F7</accession>